<sequence>MVSARELVSSLKGTLPPYVCPVCEKVYKSWCGIEYHLLRFPHEGVERLSTTRTPSSKRTKTKRGRGRTKNKRAKSPPPQPSVVRETLTYAQAQKMVEFDFAGHLQRLDIGDSLGILEEPVHDENGGQDETDGQTPKSTSKTKAKSKSKNKSKSGNEVQPAVVGLPKPDFRLDDEFCELDAPSRSTTYFRFIERTSEELDEEVEYSADDEDAKWLKVVNEKRKTEGLATVSQDVFELLMDRLEKESHFESQNTCDPNQYIDEDAVCCICNDGECANSNVILFCDMCNLAVHQECYGVPYIPEGQWLCRRCLNSPSKPVDCVLCPNKTGAFKQTDDNRWAHVVCALWIPEVCFANTVFLEPIDSLQNIPSARWKLRCYICRKTQGACIQCSKTNCYTAFHVTCAQQAGLHLKIEPTRSDGGQPAVKKSAFCDVHSPGLNNQSANGSTRESEDDGDEKVLPSKATPINQKMQKDLKEIRKRLSEKHPTVPIVNIPFVPAHRISKIVSRVAVQKKSQFIQCLQAYWMLKRQSRNGVPLLRRLQATHQNRASGPEDQQRRERIAAMKEQLHFWQRLRHDLERARLLVELIRKREKLKREHLKSHISVVDLRMKPLTTVLSKTLTQLQAKDPGQIFLEPVDTDEVLDYLDVITEPMDFMTMREKIDGNVYKTFDEFEKDFNLIWKNCMAYNGEDTIYYRAAVRLRDQGKTLVRSARRMVERTGIDPETGLLTPDVPTVKDRELTQEDFILTEEQRKDMSLEEQLKDLNEKLEMTQAIKSGSARAQRNRQIRKEVACLRRKINLQQRESISEPSVVDSEDGLSPAKKPKLSPETTPTSHETPNLTTASDMSEISLVTNPRDAERDAEPVGNAASTPSITNPRPGTNRRSGILFNKNKFRARHNVHMKNNDKDLGTNLGPPVFENGDVPEVLGKNGDVRRKSTASDSNDENNWSNLNRLVYPEDTQGNEGYPGRKTSRLNSYPEDVPEVKEIPAVEPHRNNFKENSRPKPRLSRSNTSGSEDATEKKTNDLIGFVKKRGRKARSRCNSEEDINTTDSECNGGVYSPRNSDTEPDMLEFLELVWAKCRGYPSYPALIINPKTKRGFVHKGVPIPVPPDDVLKERRPTDEHLYLVLFFDARRTWQWLPRQKLSLLGQNNGVDNTKLYEGKKPSLRKSVQQAFARALAYKQQITAQREDEEANGFLENNDEGGEGEEEIEGEC</sequence>
<dbReference type="FunFam" id="3.30.40.10:FF:000007">
    <property type="entry name" value="Bromodomain containing 1, isoform CRA_b"/>
    <property type="match status" value="1"/>
</dbReference>
<organism evidence="12 13">
    <name type="scientific">Paramuricea clavata</name>
    <name type="common">Red gorgonian</name>
    <name type="synonym">Violescent sea-whip</name>
    <dbReference type="NCBI Taxonomy" id="317549"/>
    <lineage>
        <taxon>Eukaryota</taxon>
        <taxon>Metazoa</taxon>
        <taxon>Cnidaria</taxon>
        <taxon>Anthozoa</taxon>
        <taxon>Octocorallia</taxon>
        <taxon>Malacalcyonacea</taxon>
        <taxon>Plexauridae</taxon>
        <taxon>Paramuricea</taxon>
    </lineage>
</organism>
<keyword evidence="10" id="KW-0175">Coiled coil</keyword>
<keyword evidence="9" id="KW-0539">Nucleus</keyword>
<feature type="region of interest" description="Disordered" evidence="11">
    <location>
        <begin position="1184"/>
        <end position="1212"/>
    </location>
</feature>
<dbReference type="PROSITE" id="PS50016">
    <property type="entry name" value="ZF_PHD_2"/>
    <property type="match status" value="1"/>
</dbReference>
<evidence type="ECO:0000256" key="2">
    <source>
        <dbReference type="ARBA" id="ARBA00022553"/>
    </source>
</evidence>
<feature type="compositionally biased region" description="Basic residues" evidence="11">
    <location>
        <begin position="55"/>
        <end position="74"/>
    </location>
</feature>
<keyword evidence="7" id="KW-0007">Acetylation</keyword>
<comment type="caution">
    <text evidence="12">The sequence shown here is derived from an EMBL/GenBank/DDBJ whole genome shotgun (WGS) entry which is preliminary data.</text>
</comment>
<keyword evidence="6" id="KW-0862">Zinc</keyword>
<evidence type="ECO:0000256" key="1">
    <source>
        <dbReference type="ARBA" id="ARBA00004123"/>
    </source>
</evidence>
<dbReference type="PANTHER" id="PTHR13793">
    <property type="entry name" value="PHD FINGER PROTEINS"/>
    <property type="match status" value="1"/>
</dbReference>
<dbReference type="Pfam" id="PF13832">
    <property type="entry name" value="zf-HC5HC2H_2"/>
    <property type="match status" value="1"/>
</dbReference>
<dbReference type="PROSITE" id="PS50812">
    <property type="entry name" value="PWWP"/>
    <property type="match status" value="1"/>
</dbReference>
<dbReference type="CDD" id="cd15670">
    <property type="entry name" value="ePHD_BRPF"/>
    <property type="match status" value="1"/>
</dbReference>
<comment type="subcellular location">
    <subcellularLocation>
        <location evidence="1">Nucleus</location>
    </subcellularLocation>
</comment>
<evidence type="ECO:0000256" key="4">
    <source>
        <dbReference type="ARBA" id="ARBA00022737"/>
    </source>
</evidence>
<dbReference type="PROSITE" id="PS01359">
    <property type="entry name" value="ZF_PHD_1"/>
    <property type="match status" value="1"/>
</dbReference>
<feature type="region of interest" description="Disordered" evidence="11">
    <location>
        <begin position="802"/>
        <end position="883"/>
    </location>
</feature>
<keyword evidence="3" id="KW-0479">Metal-binding</keyword>
<dbReference type="Pfam" id="PF13831">
    <property type="entry name" value="PHD_2"/>
    <property type="match status" value="1"/>
</dbReference>
<dbReference type="InterPro" id="IPR013087">
    <property type="entry name" value="Znf_C2H2_type"/>
</dbReference>
<dbReference type="Pfam" id="PF00439">
    <property type="entry name" value="Bromodomain"/>
    <property type="match status" value="1"/>
</dbReference>
<dbReference type="Pfam" id="PF00855">
    <property type="entry name" value="PWWP"/>
    <property type="match status" value="1"/>
</dbReference>
<evidence type="ECO:0000256" key="11">
    <source>
        <dbReference type="SAM" id="MobiDB-lite"/>
    </source>
</evidence>
<evidence type="ECO:0000256" key="8">
    <source>
        <dbReference type="ARBA" id="ARBA00023117"/>
    </source>
</evidence>
<dbReference type="Gene3D" id="2.30.30.140">
    <property type="match status" value="1"/>
</dbReference>
<evidence type="ECO:0000313" key="13">
    <source>
        <dbReference type="Proteomes" id="UP001152795"/>
    </source>
</evidence>
<dbReference type="InterPro" id="IPR019787">
    <property type="entry name" value="Znf_PHD-finger"/>
</dbReference>
<dbReference type="EMBL" id="CACRXK020006162">
    <property type="protein sequence ID" value="CAB4008574.1"/>
    <property type="molecule type" value="Genomic_DNA"/>
</dbReference>
<dbReference type="OrthoDB" id="20839at2759"/>
<dbReference type="InterPro" id="IPR013083">
    <property type="entry name" value="Znf_RING/FYVE/PHD"/>
</dbReference>
<dbReference type="InterPro" id="IPR000313">
    <property type="entry name" value="PWWP_dom"/>
</dbReference>
<feature type="region of interest" description="Disordered" evidence="11">
    <location>
        <begin position="918"/>
        <end position="1019"/>
    </location>
</feature>
<feature type="region of interest" description="Disordered" evidence="11">
    <location>
        <begin position="117"/>
        <end position="165"/>
    </location>
</feature>
<dbReference type="SUPFAM" id="SSF57903">
    <property type="entry name" value="FYVE/PHD zinc finger"/>
    <property type="match status" value="1"/>
</dbReference>
<protein>
    <submittedName>
        <fullName evidence="12">Bromodomain-containing 1-like</fullName>
    </submittedName>
</protein>
<keyword evidence="5" id="KW-0863">Zinc-finger</keyword>
<dbReference type="PROSITE" id="PS00028">
    <property type="entry name" value="ZINC_FINGER_C2H2_1"/>
    <property type="match status" value="1"/>
</dbReference>
<dbReference type="Pfam" id="PF10513">
    <property type="entry name" value="EPL1"/>
    <property type="match status" value="1"/>
</dbReference>
<feature type="region of interest" description="Disordered" evidence="11">
    <location>
        <begin position="430"/>
        <end position="460"/>
    </location>
</feature>
<evidence type="ECO:0000256" key="3">
    <source>
        <dbReference type="ARBA" id="ARBA00022723"/>
    </source>
</evidence>
<dbReference type="InterPro" id="IPR001965">
    <property type="entry name" value="Znf_PHD"/>
</dbReference>
<evidence type="ECO:0000313" key="12">
    <source>
        <dbReference type="EMBL" id="CAB4008574.1"/>
    </source>
</evidence>
<feature type="compositionally biased region" description="Acidic residues" evidence="11">
    <location>
        <begin position="1187"/>
        <end position="1212"/>
    </location>
</feature>
<dbReference type="CDD" id="cd15572">
    <property type="entry name" value="PHD_BRPF"/>
    <property type="match status" value="1"/>
</dbReference>
<reference evidence="12" key="1">
    <citation type="submission" date="2020-04" db="EMBL/GenBank/DDBJ databases">
        <authorList>
            <person name="Alioto T."/>
            <person name="Alioto T."/>
            <person name="Gomez Garrido J."/>
        </authorList>
    </citation>
    <scope>NUCLEOTIDE SEQUENCE</scope>
    <source>
        <strain evidence="12">A484AB</strain>
    </source>
</reference>
<feature type="compositionally biased region" description="Polar residues" evidence="11">
    <location>
        <begin position="936"/>
        <end position="949"/>
    </location>
</feature>
<evidence type="ECO:0000256" key="9">
    <source>
        <dbReference type="ARBA" id="ARBA00023242"/>
    </source>
</evidence>
<dbReference type="InterPro" id="IPR036427">
    <property type="entry name" value="Bromodomain-like_sf"/>
</dbReference>
<dbReference type="PANTHER" id="PTHR13793:SF107">
    <property type="entry name" value="BROMODOMAIN-CONTAINING PROTEIN HOMOLOG"/>
    <property type="match status" value="1"/>
</dbReference>
<dbReference type="GO" id="GO:0008270">
    <property type="term" value="F:zinc ion binding"/>
    <property type="evidence" value="ECO:0007669"/>
    <property type="project" value="UniProtKB-KW"/>
</dbReference>
<dbReference type="Gene3D" id="1.20.920.10">
    <property type="entry name" value="Bromodomain-like"/>
    <property type="match status" value="1"/>
</dbReference>
<dbReference type="PROSITE" id="PS51805">
    <property type="entry name" value="EPHD"/>
    <property type="match status" value="1"/>
</dbReference>
<name>A0A7D9EF23_PARCT</name>
<dbReference type="GO" id="GO:0005634">
    <property type="term" value="C:nucleus"/>
    <property type="evidence" value="ECO:0007669"/>
    <property type="project" value="UniProtKB-SubCell"/>
</dbReference>
<evidence type="ECO:0000256" key="5">
    <source>
        <dbReference type="ARBA" id="ARBA00022771"/>
    </source>
</evidence>
<keyword evidence="4" id="KW-0677">Repeat</keyword>
<dbReference type="PROSITE" id="PS00633">
    <property type="entry name" value="BROMODOMAIN_1"/>
    <property type="match status" value="1"/>
</dbReference>
<dbReference type="GO" id="GO:0006357">
    <property type="term" value="P:regulation of transcription by RNA polymerase II"/>
    <property type="evidence" value="ECO:0007669"/>
    <property type="project" value="TreeGrafter"/>
</dbReference>
<accession>A0A7D9EF23</accession>
<evidence type="ECO:0000256" key="6">
    <source>
        <dbReference type="ARBA" id="ARBA00022833"/>
    </source>
</evidence>
<feature type="compositionally biased region" description="Basic residues" evidence="11">
    <location>
        <begin position="139"/>
        <end position="151"/>
    </location>
</feature>
<feature type="compositionally biased region" description="Polar residues" evidence="11">
    <location>
        <begin position="836"/>
        <end position="850"/>
    </location>
</feature>
<dbReference type="FunFam" id="2.30.30.140:FF:000008">
    <property type="entry name" value="Bromodomain containing 1, isoform CRA_b"/>
    <property type="match status" value="1"/>
</dbReference>
<dbReference type="Gene3D" id="3.30.40.10">
    <property type="entry name" value="Zinc/RING finger domain, C3HC4 (zinc finger)"/>
    <property type="match status" value="2"/>
</dbReference>
<dbReference type="CDD" id="cd05839">
    <property type="entry name" value="PWWP_BRPF"/>
    <property type="match status" value="1"/>
</dbReference>
<dbReference type="InterPro" id="IPR001487">
    <property type="entry name" value="Bromodomain"/>
</dbReference>
<dbReference type="FunFam" id="3.30.40.10:FF:000008">
    <property type="entry name" value="Bromodomain containing 1, isoform CRA_a"/>
    <property type="match status" value="1"/>
</dbReference>
<feature type="region of interest" description="Disordered" evidence="11">
    <location>
        <begin position="48"/>
        <end position="83"/>
    </location>
</feature>
<dbReference type="InterPro" id="IPR034732">
    <property type="entry name" value="EPHD"/>
</dbReference>
<feature type="coiled-coil region" evidence="10">
    <location>
        <begin position="744"/>
        <end position="801"/>
    </location>
</feature>
<dbReference type="Proteomes" id="UP001152795">
    <property type="component" value="Unassembled WGS sequence"/>
</dbReference>
<feature type="region of interest" description="Disordered" evidence="11">
    <location>
        <begin position="1038"/>
        <end position="1060"/>
    </location>
</feature>
<keyword evidence="2" id="KW-0597">Phosphoprotein</keyword>
<dbReference type="InterPro" id="IPR019786">
    <property type="entry name" value="Zinc_finger_PHD-type_CS"/>
</dbReference>
<feature type="compositionally biased region" description="Basic and acidic residues" evidence="11">
    <location>
        <begin position="979"/>
        <end position="999"/>
    </location>
</feature>
<feature type="compositionally biased region" description="Polar residues" evidence="11">
    <location>
        <begin position="435"/>
        <end position="445"/>
    </location>
</feature>
<gene>
    <name evidence="12" type="ORF">PACLA_8A034308</name>
</gene>
<feature type="compositionally biased region" description="Low complexity" evidence="11">
    <location>
        <begin position="824"/>
        <end position="835"/>
    </location>
</feature>
<feature type="compositionally biased region" description="Polar residues" evidence="11">
    <location>
        <begin position="865"/>
        <end position="881"/>
    </location>
</feature>
<dbReference type="SMART" id="SM00249">
    <property type="entry name" value="PHD"/>
    <property type="match status" value="2"/>
</dbReference>
<dbReference type="SUPFAM" id="SSF47370">
    <property type="entry name" value="Bromodomain"/>
    <property type="match status" value="1"/>
</dbReference>
<dbReference type="InterPro" id="IPR019542">
    <property type="entry name" value="Enhancer_polycomb-like_N"/>
</dbReference>
<dbReference type="PRINTS" id="PR00503">
    <property type="entry name" value="BROMODOMAIN"/>
</dbReference>
<keyword evidence="13" id="KW-1185">Reference proteome</keyword>
<dbReference type="InterPro" id="IPR050701">
    <property type="entry name" value="Histone_Mod_Regulator"/>
</dbReference>
<dbReference type="SUPFAM" id="SSF63748">
    <property type="entry name" value="Tudor/PWWP/MBT"/>
    <property type="match status" value="1"/>
</dbReference>
<evidence type="ECO:0000256" key="7">
    <source>
        <dbReference type="ARBA" id="ARBA00022990"/>
    </source>
</evidence>
<dbReference type="SMART" id="SM00293">
    <property type="entry name" value="PWWP"/>
    <property type="match status" value="1"/>
</dbReference>
<dbReference type="AlphaFoldDB" id="A0A7D9EF23"/>
<dbReference type="PROSITE" id="PS50014">
    <property type="entry name" value="BROMODOMAIN_2"/>
    <property type="match status" value="1"/>
</dbReference>
<dbReference type="InterPro" id="IPR011011">
    <property type="entry name" value="Znf_FYVE_PHD"/>
</dbReference>
<dbReference type="SMART" id="SM00297">
    <property type="entry name" value="BROMO"/>
    <property type="match status" value="1"/>
</dbReference>
<evidence type="ECO:0000256" key="10">
    <source>
        <dbReference type="SAM" id="Coils"/>
    </source>
</evidence>
<keyword evidence="8" id="KW-0103">Bromodomain</keyword>
<dbReference type="InterPro" id="IPR018359">
    <property type="entry name" value="Bromodomain_CS"/>
</dbReference>
<proteinExistence type="predicted"/>